<dbReference type="Proteomes" id="UP000419144">
    <property type="component" value="Unassembled WGS sequence"/>
</dbReference>
<evidence type="ECO:0008006" key="11">
    <source>
        <dbReference type="Google" id="ProtNLM"/>
    </source>
</evidence>
<name>A0A640KEW6_LEITA</name>
<evidence type="ECO:0000313" key="10">
    <source>
        <dbReference type="Proteomes" id="UP000419144"/>
    </source>
</evidence>
<keyword evidence="2 6" id="KW-0812">Transmembrane</keyword>
<dbReference type="Pfam" id="PF12430">
    <property type="entry name" value="ABA_GPCR"/>
    <property type="match status" value="1"/>
</dbReference>
<organism evidence="9 10">
    <name type="scientific">Leishmania tarentolae</name>
    <name type="common">Sauroleishmania tarentolae</name>
    <dbReference type="NCBI Taxonomy" id="5689"/>
    <lineage>
        <taxon>Eukaryota</taxon>
        <taxon>Discoba</taxon>
        <taxon>Euglenozoa</taxon>
        <taxon>Kinetoplastea</taxon>
        <taxon>Metakinetoplastina</taxon>
        <taxon>Trypanosomatida</taxon>
        <taxon>Trypanosomatidae</taxon>
        <taxon>Leishmaniinae</taxon>
        <taxon>Leishmania</taxon>
        <taxon>lizard Leishmania</taxon>
    </lineage>
</organism>
<evidence type="ECO:0000256" key="4">
    <source>
        <dbReference type="ARBA" id="ARBA00023136"/>
    </source>
</evidence>
<comment type="subcellular location">
    <subcellularLocation>
        <location evidence="1">Membrane</location>
        <topology evidence="1">Multi-pass membrane protein</topology>
    </subcellularLocation>
</comment>
<feature type="transmembrane region" description="Helical" evidence="6">
    <location>
        <begin position="206"/>
        <end position="224"/>
    </location>
</feature>
<dbReference type="InterPro" id="IPR025969">
    <property type="entry name" value="ABA_GPCR_dom"/>
</dbReference>
<proteinExistence type="predicted"/>
<sequence>MSFFYVAASYAVFFYIGELLMRLVVVQPLSNAGAVRWCFASTFALSLSLFSAVLVDMAEASLFPSAASSSAVAAEVSAGGIAGAGGKWASSLSIISLLLRSFMQVSAQSFTWLLLLLLSTVLVACPTIFIASCLRHVVARDRRTAGRPFFGSRRPSKSVSGVGGSSASRSCSSRFSSRSRPESSSLFGHDWEKETRSRGLCDRLRWVLVCLLVVAALVCTAVWAPRLRALDAYKVRQTSIATVQRVYTQLQTRTTMLNMPREIKRKSTSAGSDTETSSSVQEATAMRGSVEGVLEGAADRVAEPHSGAKVEVPDDGGDAVGQAQQPPQPQRSSVVAEAVHATPSAAADLHALVCAITSRVATVGVAMIGLLSGYAAITSPCLFLAPYTYWRGREEELRRAQQNLNKKLCYVLHRYASVQRQTAALHYGVLHEQWASPTFAARSPSPYGRYSLSSPRQGPALYSAGADYDPLHPYHAPYPGVNSSAVSDYHTKGRLQGSSDLSQTTGLDTQPAPPPALQHQAQNHSSTGAVGWLQQKFSRATHIVAGGTSPGDRLSPKNSTSSIGNPTLSRQRAIERISTLRNEAAASRFLSLSMYLQLHEVEGMLREAHRGETLVGRWYAGLGVAMALYSAVKISLTVASLWLFKASKQDPVTQAVTLLENTFILRRRNAEGVASFSVTAVEVSTHVILALALVVNGWMVVNSIRGVLLALFHVTMSFSGSAISRPETVAIALSMMIGVYFIGQLVMLRSSLPETVPSTLGGAPMSAGAATPNVLVAVLGSLPYYYYQRLSDSCFLVGCGGAVFVRSVVLRDTLSSVVYTASSGEEQSVMG</sequence>
<dbReference type="VEuPathDB" id="TriTrypDB:LtaPh_0703300"/>
<feature type="transmembrane region" description="Helical" evidence="6">
    <location>
        <begin position="704"/>
        <end position="723"/>
    </location>
</feature>
<feature type="transmembrane region" description="Helical" evidence="6">
    <location>
        <begin position="767"/>
        <end position="787"/>
    </location>
</feature>
<protein>
    <recommendedName>
        <fullName evidence="11">Abscisic acid G-protein coupled receptor-like domain-containing protein</fullName>
    </recommendedName>
</protein>
<feature type="domain" description="Abscisic acid G-protein coupled receptor-like" evidence="7">
    <location>
        <begin position="610"/>
        <end position="809"/>
    </location>
</feature>
<keyword evidence="4 6" id="KW-0472">Membrane</keyword>
<evidence type="ECO:0000256" key="3">
    <source>
        <dbReference type="ARBA" id="ARBA00022989"/>
    </source>
</evidence>
<feature type="transmembrane region" description="Helical" evidence="6">
    <location>
        <begin position="37"/>
        <end position="55"/>
    </location>
</feature>
<evidence type="ECO:0000256" key="5">
    <source>
        <dbReference type="SAM" id="MobiDB-lite"/>
    </source>
</evidence>
<evidence type="ECO:0000256" key="2">
    <source>
        <dbReference type="ARBA" id="ARBA00022692"/>
    </source>
</evidence>
<feature type="region of interest" description="Disordered" evidence="5">
    <location>
        <begin position="149"/>
        <end position="186"/>
    </location>
</feature>
<feature type="transmembrane region" description="Helical" evidence="6">
    <location>
        <begin position="618"/>
        <end position="644"/>
    </location>
</feature>
<dbReference type="PANTHER" id="PTHR15948:SF0">
    <property type="entry name" value="GOLGI PH REGULATOR A-RELATED"/>
    <property type="match status" value="1"/>
</dbReference>
<evidence type="ECO:0000259" key="7">
    <source>
        <dbReference type="Pfam" id="PF12430"/>
    </source>
</evidence>
<dbReference type="OrthoDB" id="264392at2759"/>
<feature type="region of interest" description="Disordered" evidence="5">
    <location>
        <begin position="544"/>
        <end position="568"/>
    </location>
</feature>
<feature type="transmembrane region" description="Helical" evidence="6">
    <location>
        <begin position="110"/>
        <end position="134"/>
    </location>
</feature>
<evidence type="ECO:0000259" key="8">
    <source>
        <dbReference type="Pfam" id="PF12537"/>
    </source>
</evidence>
<feature type="transmembrane region" description="Helical" evidence="6">
    <location>
        <begin position="730"/>
        <end position="747"/>
    </location>
</feature>
<feature type="compositionally biased region" description="Low complexity" evidence="5">
    <location>
        <begin position="151"/>
        <end position="185"/>
    </location>
</feature>
<evidence type="ECO:0000256" key="6">
    <source>
        <dbReference type="SAM" id="Phobius"/>
    </source>
</evidence>
<dbReference type="Pfam" id="PF12537">
    <property type="entry name" value="GPHR_N"/>
    <property type="match status" value="1"/>
</dbReference>
<feature type="compositionally biased region" description="Polar residues" evidence="5">
    <location>
        <begin position="496"/>
        <end position="508"/>
    </location>
</feature>
<feature type="region of interest" description="Disordered" evidence="5">
    <location>
        <begin position="485"/>
        <end position="525"/>
    </location>
</feature>
<feature type="compositionally biased region" description="Polar residues" evidence="5">
    <location>
        <begin position="268"/>
        <end position="282"/>
    </location>
</feature>
<dbReference type="PANTHER" id="PTHR15948">
    <property type="entry name" value="G-PROTEIN COUPLED RECEPTOR 89-RELATED"/>
    <property type="match status" value="1"/>
</dbReference>
<keyword evidence="10" id="KW-1185">Reference proteome</keyword>
<feature type="transmembrane region" description="Helical" evidence="6">
    <location>
        <begin position="6"/>
        <end position="25"/>
    </location>
</feature>
<feature type="compositionally biased region" description="Polar residues" evidence="5">
    <location>
        <begin position="556"/>
        <end position="568"/>
    </location>
</feature>
<feature type="region of interest" description="Disordered" evidence="5">
    <location>
        <begin position="263"/>
        <end position="285"/>
    </location>
</feature>
<evidence type="ECO:0000313" key="9">
    <source>
        <dbReference type="EMBL" id="GET86029.1"/>
    </source>
</evidence>
<dbReference type="GO" id="GO:0016020">
    <property type="term" value="C:membrane"/>
    <property type="evidence" value="ECO:0007669"/>
    <property type="project" value="UniProtKB-SubCell"/>
</dbReference>
<gene>
    <name evidence="9" type="ORF">LtaPh_0703300</name>
</gene>
<dbReference type="InterPro" id="IPR015672">
    <property type="entry name" value="GPHR/GTG"/>
</dbReference>
<dbReference type="InterPro" id="IPR022535">
    <property type="entry name" value="Golgi_pH-regulator_cons_dom"/>
</dbReference>
<evidence type="ECO:0000256" key="1">
    <source>
        <dbReference type="ARBA" id="ARBA00004141"/>
    </source>
</evidence>
<reference evidence="9" key="1">
    <citation type="submission" date="2019-11" db="EMBL/GenBank/DDBJ databases">
        <title>Leishmania tarentolae CDS.</title>
        <authorList>
            <person name="Goto Y."/>
            <person name="Yamagishi J."/>
        </authorList>
    </citation>
    <scope>NUCLEOTIDE SEQUENCE [LARGE SCALE GENOMIC DNA]</scope>
    <source>
        <strain evidence="9">Parrot Tar II</strain>
    </source>
</reference>
<feature type="domain" description="Golgi pH regulator conserved" evidence="8">
    <location>
        <begin position="355"/>
        <end position="406"/>
    </location>
</feature>
<dbReference type="AlphaFoldDB" id="A0A640KEW6"/>
<dbReference type="EMBL" id="BLBS01000008">
    <property type="protein sequence ID" value="GET86029.1"/>
    <property type="molecule type" value="Genomic_DNA"/>
</dbReference>
<feature type="transmembrane region" description="Helical" evidence="6">
    <location>
        <begin position="673"/>
        <end position="698"/>
    </location>
</feature>
<feature type="region of interest" description="Disordered" evidence="5">
    <location>
        <begin position="304"/>
        <end position="331"/>
    </location>
</feature>
<accession>A0A640KEW6</accession>
<comment type="caution">
    <text evidence="9">The sequence shown here is derived from an EMBL/GenBank/DDBJ whole genome shotgun (WGS) entry which is preliminary data.</text>
</comment>
<keyword evidence="3 6" id="KW-1133">Transmembrane helix</keyword>